<sequence>MYSLPYRRVLPLDSQPGRLPEEGDLRDHLQEATPHLARTDAIVNFLSYFPVAKDSLGYRNLPGRATVIRPPSLSLSSVTFLIERHLRIDCAIDRWMIMHE</sequence>
<name>A0A8X6XBP1_9ARAC</name>
<dbReference type="EMBL" id="BMAV01007100">
    <property type="protein sequence ID" value="GFY49574.1"/>
    <property type="molecule type" value="Genomic_DNA"/>
</dbReference>
<evidence type="ECO:0000313" key="2">
    <source>
        <dbReference type="Proteomes" id="UP000886998"/>
    </source>
</evidence>
<gene>
    <name evidence="1" type="ORF">TNIN_235621</name>
</gene>
<proteinExistence type="predicted"/>
<protein>
    <submittedName>
        <fullName evidence="1">Uncharacterized protein</fullName>
    </submittedName>
</protein>
<accession>A0A8X6XBP1</accession>
<keyword evidence="2" id="KW-1185">Reference proteome</keyword>
<dbReference type="Proteomes" id="UP000886998">
    <property type="component" value="Unassembled WGS sequence"/>
</dbReference>
<comment type="caution">
    <text evidence="1">The sequence shown here is derived from an EMBL/GenBank/DDBJ whole genome shotgun (WGS) entry which is preliminary data.</text>
</comment>
<evidence type="ECO:0000313" key="1">
    <source>
        <dbReference type="EMBL" id="GFY49574.1"/>
    </source>
</evidence>
<reference evidence="1" key="1">
    <citation type="submission" date="2020-08" db="EMBL/GenBank/DDBJ databases">
        <title>Multicomponent nature underlies the extraordinary mechanical properties of spider dragline silk.</title>
        <authorList>
            <person name="Kono N."/>
            <person name="Nakamura H."/>
            <person name="Mori M."/>
            <person name="Yoshida Y."/>
            <person name="Ohtoshi R."/>
            <person name="Malay A.D."/>
            <person name="Moran D.A.P."/>
            <person name="Tomita M."/>
            <person name="Numata K."/>
            <person name="Arakawa K."/>
        </authorList>
    </citation>
    <scope>NUCLEOTIDE SEQUENCE</scope>
</reference>
<organism evidence="1 2">
    <name type="scientific">Trichonephila inaurata madagascariensis</name>
    <dbReference type="NCBI Taxonomy" id="2747483"/>
    <lineage>
        <taxon>Eukaryota</taxon>
        <taxon>Metazoa</taxon>
        <taxon>Ecdysozoa</taxon>
        <taxon>Arthropoda</taxon>
        <taxon>Chelicerata</taxon>
        <taxon>Arachnida</taxon>
        <taxon>Araneae</taxon>
        <taxon>Araneomorphae</taxon>
        <taxon>Entelegynae</taxon>
        <taxon>Araneoidea</taxon>
        <taxon>Nephilidae</taxon>
        <taxon>Trichonephila</taxon>
        <taxon>Trichonephila inaurata</taxon>
    </lineage>
</organism>
<dbReference type="AlphaFoldDB" id="A0A8X6XBP1"/>